<protein>
    <submittedName>
        <fullName evidence="2">Uncharacterized protein</fullName>
    </submittedName>
</protein>
<dbReference type="EMBL" id="LVLJ01003973">
    <property type="protein sequence ID" value="OAE18930.1"/>
    <property type="molecule type" value="Genomic_DNA"/>
</dbReference>
<feature type="region of interest" description="Disordered" evidence="1">
    <location>
        <begin position="558"/>
        <end position="633"/>
    </location>
</feature>
<dbReference type="Proteomes" id="UP000077202">
    <property type="component" value="Unassembled WGS sequence"/>
</dbReference>
<reference evidence="2" key="1">
    <citation type="submission" date="2016-03" db="EMBL/GenBank/DDBJ databases">
        <title>Mechanisms controlling the formation of the plant cell surface in tip-growing cells are functionally conserved among land plants.</title>
        <authorList>
            <person name="Honkanen S."/>
            <person name="Jones V.A."/>
            <person name="Morieri G."/>
            <person name="Champion C."/>
            <person name="Hetherington A.J."/>
            <person name="Kelly S."/>
            <person name="Saint-Marcoux D."/>
            <person name="Proust H."/>
            <person name="Prescott H."/>
            <person name="Dolan L."/>
        </authorList>
    </citation>
    <scope>NUCLEOTIDE SEQUENCE [LARGE SCALE GENOMIC DNA]</scope>
    <source>
        <tissue evidence="2">Whole gametophyte</tissue>
    </source>
</reference>
<feature type="region of interest" description="Disordered" evidence="1">
    <location>
        <begin position="29"/>
        <end position="54"/>
    </location>
</feature>
<keyword evidence="3" id="KW-1185">Reference proteome</keyword>
<evidence type="ECO:0000313" key="3">
    <source>
        <dbReference type="Proteomes" id="UP000077202"/>
    </source>
</evidence>
<evidence type="ECO:0000256" key="1">
    <source>
        <dbReference type="SAM" id="MobiDB-lite"/>
    </source>
</evidence>
<gene>
    <name evidence="2" type="ORF">AXG93_1976s1360</name>
</gene>
<sequence>MKTQRNGDILANFPWVAEARGSHSSYLLAEPPRVVNPPPAPGPQPELEAESGSVPESFPDYISTNYVHCDQESVTFWPHPGDIILRAYAEPSQVVALQRVVQLYKDCLFSNVLLTPNVETRNMFNSLVFRKGDHILRLGGFYEYDTIHRTSQLSWTWIEYSNACVWIYWPGFHDISPWVRLTSSSPIQRVVRPLPLPSLKPRARPLLSQKLFIRGEGSDGWETSDIIIRGFDPGPESPKNPGWKKLYGVRQLQNERCPDYKKLIEGDLLVRLKCAMRGPMARLELNCYRFLGIAEMKVMFMGTDSFEFVFNEYELLPTGPSPRLGFEVPEFTDVPQPGDILLSFDEEFRPFDAECKLGGFVQLYQLQQPLRSVAQAGNPMVLRCGYFKSRPVPLSTSSRKSGTVNGMDWEWVYGEKFRIFTRHPRHSDGKTWMLQAQMDKPLRFERFPPYVLYEETLEQQNVVVPNMELNFMSDLVIRADSSNSGSYETSSYNYLQIFPKGLEDLKPGDLLVRTRPFVDTEKTPGSVTLMVELYALILDDQNKPVIIFRGRDQVHYGRIPPSPLVTKRQSVKSPRTWPITEGDEYTPSSRTSGFTPHVSPSPPPKPAPQTVSLNSAAPNYVPSTRGSRSDLGS</sequence>
<dbReference type="AlphaFoldDB" id="A0A176VDQ4"/>
<proteinExistence type="predicted"/>
<organism evidence="2 3">
    <name type="scientific">Marchantia polymorpha subsp. ruderalis</name>
    <dbReference type="NCBI Taxonomy" id="1480154"/>
    <lineage>
        <taxon>Eukaryota</taxon>
        <taxon>Viridiplantae</taxon>
        <taxon>Streptophyta</taxon>
        <taxon>Embryophyta</taxon>
        <taxon>Marchantiophyta</taxon>
        <taxon>Marchantiopsida</taxon>
        <taxon>Marchantiidae</taxon>
        <taxon>Marchantiales</taxon>
        <taxon>Marchantiaceae</taxon>
        <taxon>Marchantia</taxon>
    </lineage>
</organism>
<feature type="compositionally biased region" description="Pro residues" evidence="1">
    <location>
        <begin position="34"/>
        <end position="44"/>
    </location>
</feature>
<accession>A0A176VDQ4</accession>
<evidence type="ECO:0000313" key="2">
    <source>
        <dbReference type="EMBL" id="OAE18930.1"/>
    </source>
</evidence>
<feature type="compositionally biased region" description="Polar residues" evidence="1">
    <location>
        <begin position="609"/>
        <end position="633"/>
    </location>
</feature>
<comment type="caution">
    <text evidence="2">The sequence shown here is derived from an EMBL/GenBank/DDBJ whole genome shotgun (WGS) entry which is preliminary data.</text>
</comment>
<name>A0A176VDQ4_MARPO</name>